<keyword evidence="2" id="KW-0812">Transmembrane</keyword>
<comment type="caution">
    <text evidence="4">The sequence shown here is derived from an EMBL/GenBank/DDBJ whole genome shotgun (WGS) entry which is preliminary data.</text>
</comment>
<dbReference type="OrthoDB" id="405906at2759"/>
<dbReference type="PANTHER" id="PTHR37013">
    <property type="entry name" value="INTEGRAL MEMBRANE PROTEIN (AFU_ORTHOLOGUE AFUA_1G05950)-RELATED"/>
    <property type="match status" value="1"/>
</dbReference>
<feature type="region of interest" description="Disordered" evidence="1">
    <location>
        <begin position="263"/>
        <end position="288"/>
    </location>
</feature>
<evidence type="ECO:0000256" key="1">
    <source>
        <dbReference type="SAM" id="MobiDB-lite"/>
    </source>
</evidence>
<protein>
    <recommendedName>
        <fullName evidence="3">DUF7703 domain-containing protein</fullName>
    </recommendedName>
</protein>
<dbReference type="Pfam" id="PF24802">
    <property type="entry name" value="DUF7703"/>
    <property type="match status" value="1"/>
</dbReference>
<organism evidence="4 5">
    <name type="scientific">Paraphoma chrysanthemicola</name>
    <dbReference type="NCBI Taxonomy" id="798071"/>
    <lineage>
        <taxon>Eukaryota</taxon>
        <taxon>Fungi</taxon>
        <taxon>Dikarya</taxon>
        <taxon>Ascomycota</taxon>
        <taxon>Pezizomycotina</taxon>
        <taxon>Dothideomycetes</taxon>
        <taxon>Pleosporomycetidae</taxon>
        <taxon>Pleosporales</taxon>
        <taxon>Pleosporineae</taxon>
        <taxon>Phaeosphaeriaceae</taxon>
        <taxon>Paraphoma</taxon>
    </lineage>
</organism>
<keyword evidence="2" id="KW-0472">Membrane</keyword>
<evidence type="ECO:0000313" key="4">
    <source>
        <dbReference type="EMBL" id="KAH7088837.1"/>
    </source>
</evidence>
<dbReference type="EMBL" id="JAGMVJ010000007">
    <property type="protein sequence ID" value="KAH7088837.1"/>
    <property type="molecule type" value="Genomic_DNA"/>
</dbReference>
<keyword evidence="2" id="KW-1133">Transmembrane helix</keyword>
<reference evidence="4" key="1">
    <citation type="journal article" date="2021" name="Nat. Commun.">
        <title>Genetic determinants of endophytism in the Arabidopsis root mycobiome.</title>
        <authorList>
            <person name="Mesny F."/>
            <person name="Miyauchi S."/>
            <person name="Thiergart T."/>
            <person name="Pickel B."/>
            <person name="Atanasova L."/>
            <person name="Karlsson M."/>
            <person name="Huettel B."/>
            <person name="Barry K.W."/>
            <person name="Haridas S."/>
            <person name="Chen C."/>
            <person name="Bauer D."/>
            <person name="Andreopoulos W."/>
            <person name="Pangilinan J."/>
            <person name="LaButti K."/>
            <person name="Riley R."/>
            <person name="Lipzen A."/>
            <person name="Clum A."/>
            <person name="Drula E."/>
            <person name="Henrissat B."/>
            <person name="Kohler A."/>
            <person name="Grigoriev I.V."/>
            <person name="Martin F.M."/>
            <person name="Hacquard S."/>
        </authorList>
    </citation>
    <scope>NUCLEOTIDE SEQUENCE</scope>
    <source>
        <strain evidence="4">MPI-SDFR-AT-0120</strain>
    </source>
</reference>
<feature type="transmembrane region" description="Helical" evidence="2">
    <location>
        <begin position="118"/>
        <end position="140"/>
    </location>
</feature>
<feature type="transmembrane region" description="Helical" evidence="2">
    <location>
        <begin position="20"/>
        <end position="40"/>
    </location>
</feature>
<name>A0A8K0VZJ5_9PLEO</name>
<dbReference type="PANTHER" id="PTHR37013:SF4">
    <property type="entry name" value="INTEGRAL MEMBRANE PROTEIN"/>
    <property type="match status" value="1"/>
</dbReference>
<dbReference type="Proteomes" id="UP000813461">
    <property type="component" value="Unassembled WGS sequence"/>
</dbReference>
<evidence type="ECO:0000259" key="3">
    <source>
        <dbReference type="Pfam" id="PF24802"/>
    </source>
</evidence>
<feature type="transmembrane region" description="Helical" evidence="2">
    <location>
        <begin position="81"/>
        <end position="106"/>
    </location>
</feature>
<accession>A0A8K0VZJ5</accession>
<dbReference type="AlphaFoldDB" id="A0A8K0VZJ5"/>
<feature type="transmembrane region" description="Helical" evidence="2">
    <location>
        <begin position="52"/>
        <end position="75"/>
    </location>
</feature>
<evidence type="ECO:0000256" key="2">
    <source>
        <dbReference type="SAM" id="Phobius"/>
    </source>
</evidence>
<feature type="domain" description="DUF7703" evidence="3">
    <location>
        <begin position="20"/>
        <end position="254"/>
    </location>
</feature>
<evidence type="ECO:0000313" key="5">
    <source>
        <dbReference type="Proteomes" id="UP000813461"/>
    </source>
</evidence>
<gene>
    <name evidence="4" type="ORF">FB567DRAFT_440183</name>
</gene>
<feature type="transmembrane region" description="Helical" evidence="2">
    <location>
        <begin position="160"/>
        <end position="177"/>
    </location>
</feature>
<feature type="transmembrane region" description="Helical" evidence="2">
    <location>
        <begin position="204"/>
        <end position="229"/>
    </location>
</feature>
<sequence length="342" mass="38088">MAASTPINNVPTVAVTGLPTAMTAAAFVGIAWYLCAELNVRLIIRCTRRSLYFWSCLLCSWGIIIHSLSILLANFEIWKNYAATVVIHLTWCTYVVSQSVVLYSRLNLVLKDAWIGRYVLYMIISTGVVFGLTTVVLGLVARHPNMVARLGSANLIWDRIQLAAFFLQETLISLLYIRSTSSHLKNMTLLGSDRKVTRRALRHLIYVNVFIIVLDCSLIGLCYAGFFFLQGFYKVAVYAVKLRTEFTILNQLRSALPGASSARSEYARDEHREGRTREVRNVRPQNSQDSDVEMVGMRGSRVGRTRGSGGGVERGLGGGQVRKDIIVTTTITRDDGRPATGR</sequence>
<dbReference type="InterPro" id="IPR056120">
    <property type="entry name" value="DUF7703"/>
</dbReference>
<feature type="compositionally biased region" description="Basic and acidic residues" evidence="1">
    <location>
        <begin position="265"/>
        <end position="281"/>
    </location>
</feature>
<proteinExistence type="predicted"/>
<keyword evidence="5" id="KW-1185">Reference proteome</keyword>